<evidence type="ECO:0008006" key="4">
    <source>
        <dbReference type="Google" id="ProtNLM"/>
    </source>
</evidence>
<sequence>MAPLWCGFFPVLSLTSGRWPATKTNCIVSSSRFQHTDDLHRSVYSQANLGLSKQRATWNRNSQEATWNRGRHSVSNALSYGDTEAIGYINLIVDGLI</sequence>
<proteinExistence type="predicted"/>
<feature type="chain" id="PRO_5042002403" description="Secreted protein" evidence="1">
    <location>
        <begin position="18"/>
        <end position="97"/>
    </location>
</feature>
<keyword evidence="1" id="KW-0732">Signal</keyword>
<keyword evidence="3" id="KW-1185">Reference proteome</keyword>
<comment type="caution">
    <text evidence="2">The sequence shown here is derived from an EMBL/GenBank/DDBJ whole genome shotgun (WGS) entry which is preliminary data.</text>
</comment>
<feature type="signal peptide" evidence="1">
    <location>
        <begin position="1"/>
        <end position="17"/>
    </location>
</feature>
<gene>
    <name evidence="2" type="ORF">RRG08_049727</name>
</gene>
<protein>
    <recommendedName>
        <fullName evidence="4">Secreted protein</fullName>
    </recommendedName>
</protein>
<accession>A0AAE0Y8Z3</accession>
<dbReference type="AlphaFoldDB" id="A0AAE0Y8Z3"/>
<name>A0AAE0Y8Z3_9GAST</name>
<reference evidence="2" key="1">
    <citation type="journal article" date="2023" name="G3 (Bethesda)">
        <title>A reference genome for the long-term kleptoplast-retaining sea slug Elysia crispata morphotype clarki.</title>
        <authorList>
            <person name="Eastman K.E."/>
            <person name="Pendleton A.L."/>
            <person name="Shaikh M.A."/>
            <person name="Suttiyut T."/>
            <person name="Ogas R."/>
            <person name="Tomko P."/>
            <person name="Gavelis G."/>
            <person name="Widhalm J.R."/>
            <person name="Wisecaver J.H."/>
        </authorList>
    </citation>
    <scope>NUCLEOTIDE SEQUENCE</scope>
    <source>
        <strain evidence="2">ECLA1</strain>
    </source>
</reference>
<dbReference type="EMBL" id="JAWDGP010006701">
    <property type="protein sequence ID" value="KAK3736586.1"/>
    <property type="molecule type" value="Genomic_DNA"/>
</dbReference>
<organism evidence="2 3">
    <name type="scientific">Elysia crispata</name>
    <name type="common">lettuce slug</name>
    <dbReference type="NCBI Taxonomy" id="231223"/>
    <lineage>
        <taxon>Eukaryota</taxon>
        <taxon>Metazoa</taxon>
        <taxon>Spiralia</taxon>
        <taxon>Lophotrochozoa</taxon>
        <taxon>Mollusca</taxon>
        <taxon>Gastropoda</taxon>
        <taxon>Heterobranchia</taxon>
        <taxon>Euthyneura</taxon>
        <taxon>Panpulmonata</taxon>
        <taxon>Sacoglossa</taxon>
        <taxon>Placobranchoidea</taxon>
        <taxon>Plakobranchidae</taxon>
        <taxon>Elysia</taxon>
    </lineage>
</organism>
<evidence type="ECO:0000313" key="3">
    <source>
        <dbReference type="Proteomes" id="UP001283361"/>
    </source>
</evidence>
<evidence type="ECO:0000256" key="1">
    <source>
        <dbReference type="SAM" id="SignalP"/>
    </source>
</evidence>
<dbReference type="Proteomes" id="UP001283361">
    <property type="component" value="Unassembled WGS sequence"/>
</dbReference>
<evidence type="ECO:0000313" key="2">
    <source>
        <dbReference type="EMBL" id="KAK3736586.1"/>
    </source>
</evidence>